<accession>B5W9T5</accession>
<organism evidence="2 3">
    <name type="scientific">Limnospira maxima CS-328</name>
    <dbReference type="NCBI Taxonomy" id="513049"/>
    <lineage>
        <taxon>Bacteria</taxon>
        <taxon>Bacillati</taxon>
        <taxon>Cyanobacteriota</taxon>
        <taxon>Cyanophyceae</taxon>
        <taxon>Oscillatoriophycideae</taxon>
        <taxon>Oscillatoriales</taxon>
        <taxon>Sirenicapillariaceae</taxon>
        <taxon>Limnospira</taxon>
    </lineage>
</organism>
<reference evidence="2 3" key="1">
    <citation type="journal article" date="2011" name="Appl. Environ. Microbiol.">
        <title>Contribution of a Sodium Ion Gradient to Energy Conservation during Fermentation in the Cyanobacterium Arthrospira (Spirulina) maxima CS-328.</title>
        <authorList>
            <person name="Carrieri D."/>
            <person name="Ananyev G."/>
            <person name="Lenz O."/>
            <person name="Bryant D.A."/>
            <person name="Dismukes G.C."/>
        </authorList>
    </citation>
    <scope>NUCLEOTIDE SEQUENCE [LARGE SCALE GENOMIC DNA]</scope>
    <source>
        <strain evidence="2 3">CS-328</strain>
    </source>
</reference>
<comment type="caution">
    <text evidence="2">The sequence shown here is derived from an EMBL/GenBank/DDBJ whole genome shotgun (WGS) entry which is preliminary data.</text>
</comment>
<proteinExistence type="predicted"/>
<dbReference type="EMBL" id="ABYK01000094">
    <property type="protein sequence ID" value="EDZ91706.1"/>
    <property type="molecule type" value="Genomic_DNA"/>
</dbReference>
<keyword evidence="1" id="KW-0812">Transmembrane</keyword>
<feature type="transmembrane region" description="Helical" evidence="1">
    <location>
        <begin position="12"/>
        <end position="36"/>
    </location>
</feature>
<keyword evidence="3" id="KW-1185">Reference proteome</keyword>
<keyword evidence="1" id="KW-0472">Membrane</keyword>
<dbReference type="AlphaFoldDB" id="B5W9T5"/>
<evidence type="ECO:0000313" key="3">
    <source>
        <dbReference type="Proteomes" id="UP000004061"/>
    </source>
</evidence>
<keyword evidence="1" id="KW-1133">Transmembrane helix</keyword>
<evidence type="ECO:0000256" key="1">
    <source>
        <dbReference type="SAM" id="Phobius"/>
    </source>
</evidence>
<sequence length="111" mass="12022" precursor="true">MKEFLKYTLASVVGNLLGLFLVITFGMGGIAFLVVVSASRGTQTTLRDKSVLVLDLSVGIADTAPQPTPSIAIGQTLRDDRSRFLPLRVVLETIERASKDDKIVGLYLEGR</sequence>
<dbReference type="Proteomes" id="UP000004061">
    <property type="component" value="Unassembled WGS sequence"/>
</dbReference>
<gene>
    <name evidence="2" type="ORF">AmaxDRAFT_5535</name>
</gene>
<evidence type="ECO:0000313" key="2">
    <source>
        <dbReference type="EMBL" id="EDZ91706.1"/>
    </source>
</evidence>
<protein>
    <submittedName>
        <fullName evidence="2">Signal peptide peptidase SppA, 67K type</fullName>
    </submittedName>
</protein>
<name>B5W9T5_LIMMA</name>